<evidence type="ECO:0000313" key="2">
    <source>
        <dbReference type="Proteomes" id="UP000789920"/>
    </source>
</evidence>
<reference evidence="1" key="1">
    <citation type="submission" date="2021-06" db="EMBL/GenBank/DDBJ databases">
        <authorList>
            <person name="Kallberg Y."/>
            <person name="Tangrot J."/>
            <person name="Rosling A."/>
        </authorList>
    </citation>
    <scope>NUCLEOTIDE SEQUENCE</scope>
    <source>
        <strain evidence="1">MA461A</strain>
    </source>
</reference>
<proteinExistence type="predicted"/>
<gene>
    <name evidence="1" type="ORF">RPERSI_LOCUS19831</name>
</gene>
<name>A0ACA9RII7_9GLOM</name>
<dbReference type="Proteomes" id="UP000789920">
    <property type="component" value="Unassembled WGS sequence"/>
</dbReference>
<keyword evidence="2" id="KW-1185">Reference proteome</keyword>
<organism evidence="1 2">
    <name type="scientific">Racocetra persica</name>
    <dbReference type="NCBI Taxonomy" id="160502"/>
    <lineage>
        <taxon>Eukaryota</taxon>
        <taxon>Fungi</taxon>
        <taxon>Fungi incertae sedis</taxon>
        <taxon>Mucoromycota</taxon>
        <taxon>Glomeromycotina</taxon>
        <taxon>Glomeromycetes</taxon>
        <taxon>Diversisporales</taxon>
        <taxon>Gigasporaceae</taxon>
        <taxon>Racocetra</taxon>
    </lineage>
</organism>
<sequence length="147" mass="17162">DDEETSQDDIKAHEQPLSKERKRRRTLENTNKENAPKKTKKDEKIVANTIRIVESDENDDKKQRLKKLSNSCEFYFYLSLSRQIQLPTCSGTPVTKQRGRNLPERPKFLRSGQLTFFRSVSVNFCSSTFCVESSEYWSHGGCWSLFM</sequence>
<feature type="non-terminal residue" evidence="1">
    <location>
        <position position="147"/>
    </location>
</feature>
<evidence type="ECO:0000313" key="1">
    <source>
        <dbReference type="EMBL" id="CAG8794779.1"/>
    </source>
</evidence>
<feature type="non-terminal residue" evidence="1">
    <location>
        <position position="1"/>
    </location>
</feature>
<protein>
    <submittedName>
        <fullName evidence="1">5828_t:CDS:1</fullName>
    </submittedName>
</protein>
<comment type="caution">
    <text evidence="1">The sequence shown here is derived from an EMBL/GenBank/DDBJ whole genome shotgun (WGS) entry which is preliminary data.</text>
</comment>
<dbReference type="EMBL" id="CAJVQC010054929">
    <property type="protein sequence ID" value="CAG8794779.1"/>
    <property type="molecule type" value="Genomic_DNA"/>
</dbReference>
<accession>A0ACA9RII7</accession>